<evidence type="ECO:0000256" key="3">
    <source>
        <dbReference type="ARBA" id="ARBA00022449"/>
    </source>
</evidence>
<comment type="subcellular location">
    <subcellularLocation>
        <location evidence="11">Cell inner membrane</location>
        <topology evidence="11">Multi-pass membrane protein</topology>
    </subcellularLocation>
    <subcellularLocation>
        <location evidence="1">Cell membrane</location>
        <topology evidence="1">Multi-pass membrane protein</topology>
    </subcellularLocation>
</comment>
<dbReference type="GO" id="GO:0015386">
    <property type="term" value="F:potassium:proton antiporter activity"/>
    <property type="evidence" value="ECO:0007669"/>
    <property type="project" value="TreeGrafter"/>
</dbReference>
<dbReference type="InterPro" id="IPR006153">
    <property type="entry name" value="Cation/H_exchanger_TM"/>
</dbReference>
<dbReference type="Pfam" id="PF00999">
    <property type="entry name" value="Na_H_Exchanger"/>
    <property type="match status" value="1"/>
</dbReference>
<name>H8KZL6_FRAAD</name>
<protein>
    <submittedName>
        <fullName evidence="13">Na+ antiporter</fullName>
    </submittedName>
</protein>
<dbReference type="PANTHER" id="PTHR10110">
    <property type="entry name" value="SODIUM/HYDROGEN EXCHANGER"/>
    <property type="match status" value="1"/>
</dbReference>
<keyword evidence="7 11" id="KW-0915">Sodium</keyword>
<dbReference type="OrthoDB" id="9809206at2"/>
<keyword evidence="2 11" id="KW-0813">Transport</keyword>
<proteinExistence type="inferred from homology"/>
<evidence type="ECO:0000256" key="11">
    <source>
        <dbReference type="RuleBase" id="RU366002"/>
    </source>
</evidence>
<accession>H8KZL6</accession>
<dbReference type="eggNOG" id="COG0025">
    <property type="taxonomic scope" value="Bacteria"/>
</dbReference>
<dbReference type="KEGG" id="fau:Fraau_2734"/>
<evidence type="ECO:0000256" key="2">
    <source>
        <dbReference type="ARBA" id="ARBA00022448"/>
    </source>
</evidence>
<feature type="domain" description="Cation/H+ exchanger transmembrane" evidence="12">
    <location>
        <begin position="13"/>
        <end position="422"/>
    </location>
</feature>
<dbReference type="GO" id="GO:0051453">
    <property type="term" value="P:regulation of intracellular pH"/>
    <property type="evidence" value="ECO:0007669"/>
    <property type="project" value="TreeGrafter"/>
</dbReference>
<feature type="transmembrane region" description="Helical" evidence="11">
    <location>
        <begin position="275"/>
        <end position="295"/>
    </location>
</feature>
<evidence type="ECO:0000256" key="1">
    <source>
        <dbReference type="ARBA" id="ARBA00004651"/>
    </source>
</evidence>
<evidence type="ECO:0000256" key="6">
    <source>
        <dbReference type="ARBA" id="ARBA00022989"/>
    </source>
</evidence>
<reference evidence="13" key="1">
    <citation type="submission" date="2012-02" db="EMBL/GenBank/DDBJ databases">
        <title>The complete genome of Frateuria aurantia DSM 6220.</title>
        <authorList>
            <consortium name="US DOE Joint Genome Institute (JGI-PGF)"/>
            <person name="Lucas S."/>
            <person name="Copeland A."/>
            <person name="Lapidus A."/>
            <person name="Glavina del Rio T."/>
            <person name="Dalin E."/>
            <person name="Tice H."/>
            <person name="Bruce D."/>
            <person name="Goodwin L."/>
            <person name="Pitluck S."/>
            <person name="Peters L."/>
            <person name="Ovchinnikova G."/>
            <person name="Teshima H."/>
            <person name="Kyrpides N."/>
            <person name="Mavromatis K."/>
            <person name="Ivanova N."/>
            <person name="Brettin T."/>
            <person name="Detter J.C."/>
            <person name="Han C."/>
            <person name="Larimer F."/>
            <person name="Land M."/>
            <person name="Hauser L."/>
            <person name="Markowitz V."/>
            <person name="Cheng J.-F."/>
            <person name="Hugenholtz P."/>
            <person name="Woyke T."/>
            <person name="Wu D."/>
            <person name="Brambilla E."/>
            <person name="Klenk H.-P."/>
            <person name="Eisen J.A."/>
        </authorList>
    </citation>
    <scope>NUCLEOTIDE SEQUENCE</scope>
    <source>
        <strain evidence="13">DSM 6220</strain>
    </source>
</reference>
<evidence type="ECO:0000313" key="13">
    <source>
        <dbReference type="EMBL" id="AFC87076.1"/>
    </source>
</evidence>
<feature type="transmembrane region" description="Helical" evidence="11">
    <location>
        <begin position="111"/>
        <end position="137"/>
    </location>
</feature>
<evidence type="ECO:0000313" key="14">
    <source>
        <dbReference type="Proteomes" id="UP000005234"/>
    </source>
</evidence>
<feature type="transmembrane region" description="Helical" evidence="11">
    <location>
        <begin position="157"/>
        <end position="177"/>
    </location>
</feature>
<dbReference type="HOGENOM" id="CLU_005912_6_3_6"/>
<dbReference type="GO" id="GO:0098719">
    <property type="term" value="P:sodium ion import across plasma membrane"/>
    <property type="evidence" value="ECO:0007669"/>
    <property type="project" value="TreeGrafter"/>
</dbReference>
<feature type="transmembrane region" description="Helical" evidence="11">
    <location>
        <begin position="397"/>
        <end position="417"/>
    </location>
</feature>
<keyword evidence="4" id="KW-1003">Cell membrane</keyword>
<feature type="transmembrane region" description="Helical" evidence="11">
    <location>
        <begin position="85"/>
        <end position="104"/>
    </location>
</feature>
<evidence type="ECO:0000256" key="8">
    <source>
        <dbReference type="ARBA" id="ARBA00023065"/>
    </source>
</evidence>
<comment type="function">
    <text evidence="11">Na(+)/H(+) antiporter that extrudes sodium in exchange for external protons.</text>
</comment>
<keyword evidence="8 11" id="KW-0406">Ion transport</keyword>
<keyword evidence="11" id="KW-0997">Cell inner membrane</keyword>
<comment type="similarity">
    <text evidence="11">Belongs to the monovalent cation:proton antiporter 1 (CPA1) transporter (TC 2.A.36) family.</text>
</comment>
<sequence length="559" mass="60565">MQIVLVSLTLLLVVALSGVVLRLLPVKLPLPLVQIALGAMLAMPPLSLHVRFDHEVFFLLFIPPLLFADGWRIPKREFFLLRTPILTLALGLVFGTVAGLGYFVHWMIPTVPLAVAFALASVLSPTDAVAVSSITGGASLPSRLLHLLEGEALMNDASGLVSLQFSVAAALTGAFSLRDASIKFVLVAVGGLAVGFATTWLFSRVRRRLVRWSGDIDPPSQVALLLLLPFAAYLLAEDLLHVSGILAAVAAGMTIKYTDILKGGQAALRIQNNTVWNMLQFVFNGIIFLLLGLQLPEIVGQAPEVLNEAGGGSLWMLLGYVLAISVLLVLMRFVWIWCSLRVARLIARLRGRKTEPASTRMIWVTALAGVRGAISLAGVLSLPVVMMDGSPFPTRGLMIFLATGVILCTLLIGSIGLPKLLKNIELPEDPHAREEHFGRSRASAAAIKAVERWLAERPQSQGELYDAVASRVGSRVVSDYQQRIAAMAEEDDDASDVGEARLEVALERELRMTALRAEREEVARLNRAHMINDTTLRMLAREIDTDEAAVDSLQAKGGH</sequence>
<organism evidence="13 14">
    <name type="scientific">Frateuria aurantia (strain ATCC 33424 / DSM 6220 / KCTC 2777 / LMG 1558 / NBRC 3245 / NCIMB 13370)</name>
    <name type="common">Acetobacter aurantius</name>
    <dbReference type="NCBI Taxonomy" id="767434"/>
    <lineage>
        <taxon>Bacteria</taxon>
        <taxon>Pseudomonadati</taxon>
        <taxon>Pseudomonadota</taxon>
        <taxon>Gammaproteobacteria</taxon>
        <taxon>Lysobacterales</taxon>
        <taxon>Rhodanobacteraceae</taxon>
        <taxon>Frateuria</taxon>
    </lineage>
</organism>
<dbReference type="STRING" id="767434.Fraau_2734"/>
<dbReference type="InterPro" id="IPR018422">
    <property type="entry name" value="Cation/H_exchanger_CPA1"/>
</dbReference>
<feature type="transmembrane region" description="Helical" evidence="11">
    <location>
        <begin position="222"/>
        <end position="255"/>
    </location>
</feature>
<evidence type="ECO:0000256" key="9">
    <source>
        <dbReference type="ARBA" id="ARBA00023136"/>
    </source>
</evidence>
<keyword evidence="14" id="KW-1185">Reference proteome</keyword>
<feature type="transmembrane region" description="Helical" evidence="11">
    <location>
        <begin position="315"/>
        <end position="340"/>
    </location>
</feature>
<dbReference type="InterPro" id="IPR004705">
    <property type="entry name" value="Cation/H_exchanger_CPA1_bac"/>
</dbReference>
<dbReference type="GO" id="GO:0015385">
    <property type="term" value="F:sodium:proton antiporter activity"/>
    <property type="evidence" value="ECO:0007669"/>
    <property type="project" value="InterPro"/>
</dbReference>
<keyword evidence="3 11" id="KW-0050">Antiport</keyword>
<dbReference type="RefSeq" id="WP_014404079.1">
    <property type="nucleotide sequence ID" value="NC_017033.1"/>
</dbReference>
<evidence type="ECO:0000256" key="4">
    <source>
        <dbReference type="ARBA" id="ARBA00022475"/>
    </source>
</evidence>
<keyword evidence="9 11" id="KW-0472">Membrane</keyword>
<feature type="transmembrane region" description="Helical" evidence="11">
    <location>
        <begin position="56"/>
        <end position="73"/>
    </location>
</feature>
<dbReference type="AlphaFoldDB" id="H8KZL6"/>
<evidence type="ECO:0000256" key="7">
    <source>
        <dbReference type="ARBA" id="ARBA00023053"/>
    </source>
</evidence>
<dbReference type="EMBL" id="CP003350">
    <property type="protein sequence ID" value="AFC87076.1"/>
    <property type="molecule type" value="Genomic_DNA"/>
</dbReference>
<dbReference type="Gene3D" id="6.10.140.1330">
    <property type="match status" value="1"/>
</dbReference>
<evidence type="ECO:0000256" key="10">
    <source>
        <dbReference type="ARBA" id="ARBA00023201"/>
    </source>
</evidence>
<keyword evidence="10 11" id="KW-0739">Sodium transport</keyword>
<keyword evidence="6 11" id="KW-1133">Transmembrane helix</keyword>
<dbReference type="PANTHER" id="PTHR10110:SF86">
    <property type="entry name" value="SODIUM_HYDROGEN EXCHANGER 7"/>
    <property type="match status" value="1"/>
</dbReference>
<feature type="transmembrane region" description="Helical" evidence="11">
    <location>
        <begin position="32"/>
        <end position="49"/>
    </location>
</feature>
<keyword evidence="5 11" id="KW-0812">Transmembrane</keyword>
<dbReference type="NCBIfam" id="TIGR00831">
    <property type="entry name" value="a_cpa1"/>
    <property type="match status" value="1"/>
</dbReference>
<feature type="transmembrane region" description="Helical" evidence="11">
    <location>
        <begin position="184"/>
        <end position="202"/>
    </location>
</feature>
<dbReference type="GO" id="GO:0005886">
    <property type="term" value="C:plasma membrane"/>
    <property type="evidence" value="ECO:0007669"/>
    <property type="project" value="UniProtKB-SubCell"/>
</dbReference>
<dbReference type="Proteomes" id="UP000005234">
    <property type="component" value="Chromosome"/>
</dbReference>
<gene>
    <name evidence="13" type="ordered locus">Fraau_2734</name>
</gene>
<feature type="transmembrane region" description="Helical" evidence="11">
    <location>
        <begin position="361"/>
        <end position="385"/>
    </location>
</feature>
<evidence type="ECO:0000259" key="12">
    <source>
        <dbReference type="Pfam" id="PF00999"/>
    </source>
</evidence>
<evidence type="ECO:0000256" key="5">
    <source>
        <dbReference type="ARBA" id="ARBA00022692"/>
    </source>
</evidence>